<accession>A0AAD7SYI8</accession>
<comment type="caution">
    <text evidence="2">The sequence shown here is derived from an EMBL/GenBank/DDBJ whole genome shotgun (WGS) entry which is preliminary data.</text>
</comment>
<feature type="region of interest" description="Disordered" evidence="1">
    <location>
        <begin position="1"/>
        <end position="38"/>
    </location>
</feature>
<protein>
    <submittedName>
        <fullName evidence="2">Uncharacterized protein</fullName>
    </submittedName>
</protein>
<dbReference type="EMBL" id="JAINUG010000024">
    <property type="protein sequence ID" value="KAJ8411121.1"/>
    <property type="molecule type" value="Genomic_DNA"/>
</dbReference>
<gene>
    <name evidence="2" type="ORF">AAFF_G00181560</name>
</gene>
<evidence type="ECO:0000313" key="2">
    <source>
        <dbReference type="EMBL" id="KAJ8411121.1"/>
    </source>
</evidence>
<keyword evidence="3" id="KW-1185">Reference proteome</keyword>
<evidence type="ECO:0000256" key="1">
    <source>
        <dbReference type="SAM" id="MobiDB-lite"/>
    </source>
</evidence>
<dbReference type="Proteomes" id="UP001221898">
    <property type="component" value="Unassembled WGS sequence"/>
</dbReference>
<feature type="region of interest" description="Disordered" evidence="1">
    <location>
        <begin position="127"/>
        <end position="146"/>
    </location>
</feature>
<dbReference type="AlphaFoldDB" id="A0AAD7SYI8"/>
<proteinExistence type="predicted"/>
<organism evidence="2 3">
    <name type="scientific">Aldrovandia affinis</name>
    <dbReference type="NCBI Taxonomy" id="143900"/>
    <lineage>
        <taxon>Eukaryota</taxon>
        <taxon>Metazoa</taxon>
        <taxon>Chordata</taxon>
        <taxon>Craniata</taxon>
        <taxon>Vertebrata</taxon>
        <taxon>Euteleostomi</taxon>
        <taxon>Actinopterygii</taxon>
        <taxon>Neopterygii</taxon>
        <taxon>Teleostei</taxon>
        <taxon>Notacanthiformes</taxon>
        <taxon>Halosauridae</taxon>
        <taxon>Aldrovandia</taxon>
    </lineage>
</organism>
<feature type="compositionally biased region" description="Low complexity" evidence="1">
    <location>
        <begin position="1"/>
        <end position="23"/>
    </location>
</feature>
<evidence type="ECO:0000313" key="3">
    <source>
        <dbReference type="Proteomes" id="UP001221898"/>
    </source>
</evidence>
<name>A0AAD7SYI8_9TELE</name>
<reference evidence="2" key="1">
    <citation type="journal article" date="2023" name="Science">
        <title>Genome structures resolve the early diversification of teleost fishes.</title>
        <authorList>
            <person name="Parey E."/>
            <person name="Louis A."/>
            <person name="Montfort J."/>
            <person name="Bouchez O."/>
            <person name="Roques C."/>
            <person name="Iampietro C."/>
            <person name="Lluch J."/>
            <person name="Castinel A."/>
            <person name="Donnadieu C."/>
            <person name="Desvignes T."/>
            <person name="Floi Bucao C."/>
            <person name="Jouanno E."/>
            <person name="Wen M."/>
            <person name="Mejri S."/>
            <person name="Dirks R."/>
            <person name="Jansen H."/>
            <person name="Henkel C."/>
            <person name="Chen W.J."/>
            <person name="Zahm M."/>
            <person name="Cabau C."/>
            <person name="Klopp C."/>
            <person name="Thompson A.W."/>
            <person name="Robinson-Rechavi M."/>
            <person name="Braasch I."/>
            <person name="Lecointre G."/>
            <person name="Bobe J."/>
            <person name="Postlethwait J.H."/>
            <person name="Berthelot C."/>
            <person name="Roest Crollius H."/>
            <person name="Guiguen Y."/>
        </authorList>
    </citation>
    <scope>NUCLEOTIDE SEQUENCE</scope>
    <source>
        <strain evidence="2">NC1722</strain>
    </source>
</reference>
<sequence length="181" mass="20189">MTGLGRSFSLSLPRRLPSMSSRSDYASPGTTPVFLPSCGPLERQDSWLERAYKPPSPWEAASRNPLGLVDEAFTYQNLQQSIASNVRSAAQRKSLPEPPAEWRARVAYEPSGRGNAHHLGAPAFMSQAKSTPAQYGPPFRQYQPQRSVTEINTAYTGPSSDYRRPISQPGYRPMYNAAWRR</sequence>